<gene>
    <name evidence="1" type="ORF">Y1Q_0020025</name>
</gene>
<keyword evidence="2" id="KW-1185">Reference proteome</keyword>
<evidence type="ECO:0000313" key="2">
    <source>
        <dbReference type="Proteomes" id="UP000050525"/>
    </source>
</evidence>
<comment type="caution">
    <text evidence="1">The sequence shown here is derived from an EMBL/GenBank/DDBJ whole genome shotgun (WGS) entry which is preliminary data.</text>
</comment>
<dbReference type="EMBL" id="AKHW03007000">
    <property type="protein sequence ID" value="KYO17402.1"/>
    <property type="molecule type" value="Genomic_DNA"/>
</dbReference>
<reference evidence="1 2" key="1">
    <citation type="journal article" date="2012" name="Genome Biol.">
        <title>Sequencing three crocodilian genomes to illuminate the evolution of archosaurs and amniotes.</title>
        <authorList>
            <person name="St John J.A."/>
            <person name="Braun E.L."/>
            <person name="Isberg S.R."/>
            <person name="Miles L.G."/>
            <person name="Chong A.Y."/>
            <person name="Gongora J."/>
            <person name="Dalzell P."/>
            <person name="Moran C."/>
            <person name="Bed'hom B."/>
            <person name="Abzhanov A."/>
            <person name="Burgess S.C."/>
            <person name="Cooksey A.M."/>
            <person name="Castoe T.A."/>
            <person name="Crawford N.G."/>
            <person name="Densmore L.D."/>
            <person name="Drew J.C."/>
            <person name="Edwards S.V."/>
            <person name="Faircloth B.C."/>
            <person name="Fujita M.K."/>
            <person name="Greenwold M.J."/>
            <person name="Hoffmann F.G."/>
            <person name="Howard J.M."/>
            <person name="Iguchi T."/>
            <person name="Janes D.E."/>
            <person name="Khan S.Y."/>
            <person name="Kohno S."/>
            <person name="de Koning A.J."/>
            <person name="Lance S.L."/>
            <person name="McCarthy F.M."/>
            <person name="McCormack J.E."/>
            <person name="Merchant M.E."/>
            <person name="Peterson D.G."/>
            <person name="Pollock D.D."/>
            <person name="Pourmand N."/>
            <person name="Raney B.J."/>
            <person name="Roessler K.A."/>
            <person name="Sanford J.R."/>
            <person name="Sawyer R.H."/>
            <person name="Schmidt C.J."/>
            <person name="Triplett E.W."/>
            <person name="Tuberville T.D."/>
            <person name="Venegas-Anaya M."/>
            <person name="Howard J.T."/>
            <person name="Jarvis E.D."/>
            <person name="Guillette L.J.Jr."/>
            <person name="Glenn T.C."/>
            <person name="Green R.E."/>
            <person name="Ray D.A."/>
        </authorList>
    </citation>
    <scope>NUCLEOTIDE SEQUENCE [LARGE SCALE GENOMIC DNA]</scope>
    <source>
        <strain evidence="1">KSC_2009_1</strain>
    </source>
</reference>
<organism evidence="1 2">
    <name type="scientific">Alligator mississippiensis</name>
    <name type="common">American alligator</name>
    <dbReference type="NCBI Taxonomy" id="8496"/>
    <lineage>
        <taxon>Eukaryota</taxon>
        <taxon>Metazoa</taxon>
        <taxon>Chordata</taxon>
        <taxon>Craniata</taxon>
        <taxon>Vertebrata</taxon>
        <taxon>Euteleostomi</taxon>
        <taxon>Archelosauria</taxon>
        <taxon>Archosauria</taxon>
        <taxon>Crocodylia</taxon>
        <taxon>Alligatoridae</taxon>
        <taxon>Alligatorinae</taxon>
        <taxon>Alligator</taxon>
    </lineage>
</organism>
<dbReference type="AlphaFoldDB" id="A0A151LYT9"/>
<sequence length="78" mass="8994">MLGEWVQLGRFMLESGEGVAAHFALQLFWIEKQYLDSCEVTMLQMGFTNTQPPGRWDKIQSLPSSSFHETLIRAEYNP</sequence>
<dbReference type="Proteomes" id="UP000050525">
    <property type="component" value="Unassembled WGS sequence"/>
</dbReference>
<protein>
    <submittedName>
        <fullName evidence="1">Uncharacterized protein</fullName>
    </submittedName>
</protein>
<proteinExistence type="predicted"/>
<name>A0A151LYT9_ALLMI</name>
<accession>A0A151LYT9</accession>
<evidence type="ECO:0000313" key="1">
    <source>
        <dbReference type="EMBL" id="KYO17402.1"/>
    </source>
</evidence>